<evidence type="ECO:0000313" key="2">
    <source>
        <dbReference type="EMBL" id="KAJ4431903.1"/>
    </source>
</evidence>
<dbReference type="InterPro" id="IPR032135">
    <property type="entry name" value="DUF4817"/>
</dbReference>
<sequence>MPVIKYRVGQSKLLISIWHPEATVAPRRVGLSTFEGAGHKVIAPLSLVSIMEWTKMERMFAVEGYFSNGRSIIAMQCAFRTHFNIPPHGRVPGRQSIVSWVNNFRETGDVKKRKPGLS</sequence>
<dbReference type="EMBL" id="JAJSOF020000029">
    <property type="protein sequence ID" value="KAJ4431903.1"/>
    <property type="molecule type" value="Genomic_DNA"/>
</dbReference>
<proteinExistence type="predicted"/>
<evidence type="ECO:0000313" key="3">
    <source>
        <dbReference type="Proteomes" id="UP001148838"/>
    </source>
</evidence>
<feature type="domain" description="DUF4817" evidence="1">
    <location>
        <begin position="57"/>
        <end position="110"/>
    </location>
</feature>
<evidence type="ECO:0000259" key="1">
    <source>
        <dbReference type="Pfam" id="PF16087"/>
    </source>
</evidence>
<comment type="caution">
    <text evidence="2">The sequence shown here is derived from an EMBL/GenBank/DDBJ whole genome shotgun (WGS) entry which is preliminary data.</text>
</comment>
<dbReference type="Pfam" id="PF16087">
    <property type="entry name" value="DUF4817"/>
    <property type="match status" value="1"/>
</dbReference>
<name>A0ABQ8SD99_PERAM</name>
<gene>
    <name evidence="2" type="ORF">ANN_20509</name>
</gene>
<dbReference type="Proteomes" id="UP001148838">
    <property type="component" value="Unassembled WGS sequence"/>
</dbReference>
<protein>
    <recommendedName>
        <fullName evidence="1">DUF4817 domain-containing protein</fullName>
    </recommendedName>
</protein>
<keyword evidence="3" id="KW-1185">Reference proteome</keyword>
<organism evidence="2 3">
    <name type="scientific">Periplaneta americana</name>
    <name type="common">American cockroach</name>
    <name type="synonym">Blatta americana</name>
    <dbReference type="NCBI Taxonomy" id="6978"/>
    <lineage>
        <taxon>Eukaryota</taxon>
        <taxon>Metazoa</taxon>
        <taxon>Ecdysozoa</taxon>
        <taxon>Arthropoda</taxon>
        <taxon>Hexapoda</taxon>
        <taxon>Insecta</taxon>
        <taxon>Pterygota</taxon>
        <taxon>Neoptera</taxon>
        <taxon>Polyneoptera</taxon>
        <taxon>Dictyoptera</taxon>
        <taxon>Blattodea</taxon>
        <taxon>Blattoidea</taxon>
        <taxon>Blattidae</taxon>
        <taxon>Blattinae</taxon>
        <taxon>Periplaneta</taxon>
    </lineage>
</organism>
<reference evidence="2 3" key="1">
    <citation type="journal article" date="2022" name="Allergy">
        <title>Genome assembly and annotation of Periplaneta americana reveal a comprehensive cockroach allergen profile.</title>
        <authorList>
            <person name="Wang L."/>
            <person name="Xiong Q."/>
            <person name="Saelim N."/>
            <person name="Wang L."/>
            <person name="Nong W."/>
            <person name="Wan A.T."/>
            <person name="Shi M."/>
            <person name="Liu X."/>
            <person name="Cao Q."/>
            <person name="Hui J.H.L."/>
            <person name="Sookrung N."/>
            <person name="Leung T.F."/>
            <person name="Tungtrongchitr A."/>
            <person name="Tsui S.K.W."/>
        </authorList>
    </citation>
    <scope>NUCLEOTIDE SEQUENCE [LARGE SCALE GENOMIC DNA]</scope>
    <source>
        <strain evidence="2">PWHHKU_190912</strain>
    </source>
</reference>
<accession>A0ABQ8SD99</accession>